<evidence type="ECO:0000256" key="2">
    <source>
        <dbReference type="SAM" id="MobiDB-lite"/>
    </source>
</evidence>
<sequence>MSQQGSLVGLDMDDEQDSSRPHVLSKESVRNITHLVNHYAEARGSLNERAALIELGDRMVFFFYDALKMREASEAREDHVSRLESALQAREDRIPRLEAVSAETRDALQAHKDDPSKQEAITIETLHELRSLRNDIEIKLSTANSEGNRRAQDLEAKLDSISAEILRKVEEIKT</sequence>
<evidence type="ECO:0000256" key="1">
    <source>
        <dbReference type="SAM" id="Coils"/>
    </source>
</evidence>
<dbReference type="Proteomes" id="UP000799441">
    <property type="component" value="Unassembled WGS sequence"/>
</dbReference>
<evidence type="ECO:0000313" key="4">
    <source>
        <dbReference type="Proteomes" id="UP000799441"/>
    </source>
</evidence>
<keyword evidence="4" id="KW-1185">Reference proteome</keyword>
<dbReference type="EMBL" id="MU003766">
    <property type="protein sequence ID" value="KAF2725818.1"/>
    <property type="molecule type" value="Genomic_DNA"/>
</dbReference>
<protein>
    <submittedName>
        <fullName evidence="3">Uncharacterized protein</fullName>
    </submittedName>
</protein>
<dbReference type="AlphaFoldDB" id="A0A9P4UUJ6"/>
<gene>
    <name evidence="3" type="ORF">K431DRAFT_342673</name>
</gene>
<feature type="region of interest" description="Disordered" evidence="2">
    <location>
        <begin position="1"/>
        <end position="25"/>
    </location>
</feature>
<evidence type="ECO:0000313" key="3">
    <source>
        <dbReference type="EMBL" id="KAF2725818.1"/>
    </source>
</evidence>
<accession>A0A9P4UUJ6</accession>
<feature type="coiled-coil region" evidence="1">
    <location>
        <begin position="126"/>
        <end position="171"/>
    </location>
</feature>
<name>A0A9P4UUJ6_9PEZI</name>
<reference evidence="3" key="1">
    <citation type="journal article" date="2020" name="Stud. Mycol.">
        <title>101 Dothideomycetes genomes: a test case for predicting lifestyles and emergence of pathogens.</title>
        <authorList>
            <person name="Haridas S."/>
            <person name="Albert R."/>
            <person name="Binder M."/>
            <person name="Bloem J."/>
            <person name="Labutti K."/>
            <person name="Salamov A."/>
            <person name="Andreopoulos B."/>
            <person name="Baker S."/>
            <person name="Barry K."/>
            <person name="Bills G."/>
            <person name="Bluhm B."/>
            <person name="Cannon C."/>
            <person name="Castanera R."/>
            <person name="Culley D."/>
            <person name="Daum C."/>
            <person name="Ezra D."/>
            <person name="Gonzalez J."/>
            <person name="Henrissat B."/>
            <person name="Kuo A."/>
            <person name="Liang C."/>
            <person name="Lipzen A."/>
            <person name="Lutzoni F."/>
            <person name="Magnuson J."/>
            <person name="Mondo S."/>
            <person name="Nolan M."/>
            <person name="Ohm R."/>
            <person name="Pangilinan J."/>
            <person name="Park H.-J."/>
            <person name="Ramirez L."/>
            <person name="Alfaro M."/>
            <person name="Sun H."/>
            <person name="Tritt A."/>
            <person name="Yoshinaga Y."/>
            <person name="Zwiers L.-H."/>
            <person name="Turgeon B."/>
            <person name="Goodwin S."/>
            <person name="Spatafora J."/>
            <person name="Crous P."/>
            <person name="Grigoriev I."/>
        </authorList>
    </citation>
    <scope>NUCLEOTIDE SEQUENCE</scope>
    <source>
        <strain evidence="3">CBS 116435</strain>
    </source>
</reference>
<organism evidence="3 4">
    <name type="scientific">Polychaeton citri CBS 116435</name>
    <dbReference type="NCBI Taxonomy" id="1314669"/>
    <lineage>
        <taxon>Eukaryota</taxon>
        <taxon>Fungi</taxon>
        <taxon>Dikarya</taxon>
        <taxon>Ascomycota</taxon>
        <taxon>Pezizomycotina</taxon>
        <taxon>Dothideomycetes</taxon>
        <taxon>Dothideomycetidae</taxon>
        <taxon>Capnodiales</taxon>
        <taxon>Capnodiaceae</taxon>
        <taxon>Polychaeton</taxon>
    </lineage>
</organism>
<comment type="caution">
    <text evidence="3">The sequence shown here is derived from an EMBL/GenBank/DDBJ whole genome shotgun (WGS) entry which is preliminary data.</text>
</comment>
<keyword evidence="1" id="KW-0175">Coiled coil</keyword>
<proteinExistence type="predicted"/>